<feature type="signal peptide" evidence="1">
    <location>
        <begin position="1"/>
        <end position="21"/>
    </location>
</feature>
<dbReference type="InterPro" id="IPR001763">
    <property type="entry name" value="Rhodanese-like_dom"/>
</dbReference>
<dbReference type="Proteomes" id="UP000035036">
    <property type="component" value="Chromosome"/>
</dbReference>
<gene>
    <name evidence="3" type="ORF">GSUB_08405</name>
</gene>
<dbReference type="AlphaFoldDB" id="A0A0B5FSK8"/>
<dbReference type="SMART" id="SM00450">
    <property type="entry name" value="RHOD"/>
    <property type="match status" value="1"/>
</dbReference>
<dbReference type="Gene3D" id="3.40.250.10">
    <property type="entry name" value="Rhodanese-like domain"/>
    <property type="match status" value="1"/>
</dbReference>
<accession>A0A0B5FSK8</accession>
<dbReference type="EMBL" id="CP010311">
    <property type="protein sequence ID" value="AJF06571.1"/>
    <property type="molecule type" value="Genomic_DNA"/>
</dbReference>
<dbReference type="CDD" id="cd00158">
    <property type="entry name" value="RHOD"/>
    <property type="match status" value="1"/>
</dbReference>
<sequence length="138" mass="15142">MRKPLFLALVLTFFMAGTAFAYNTISADRVKGLIEQQEAVILVDIQPEKDFAEHHLIGSIETNAYPVKSAKDKTKLDKTLPLIEDSTAPVVVVCPRGGGGAQKAYDYLKSQGVAEERLVILEGGISGWPHDDLMTQKR</sequence>
<evidence type="ECO:0000313" key="3">
    <source>
        <dbReference type="EMBL" id="AJF06571.1"/>
    </source>
</evidence>
<name>A0A0B5FSK8_9BACT</name>
<feature type="chain" id="PRO_5002102107" description="Rhodanese domain-containing protein" evidence="1">
    <location>
        <begin position="22"/>
        <end position="138"/>
    </location>
</feature>
<dbReference type="RefSeq" id="WP_040200243.1">
    <property type="nucleotide sequence ID" value="NZ_CP010311.1"/>
</dbReference>
<evidence type="ECO:0000259" key="2">
    <source>
        <dbReference type="PROSITE" id="PS50206"/>
    </source>
</evidence>
<dbReference type="Pfam" id="PF00581">
    <property type="entry name" value="Rhodanese"/>
    <property type="match status" value="1"/>
</dbReference>
<evidence type="ECO:0000256" key="1">
    <source>
        <dbReference type="SAM" id="SignalP"/>
    </source>
</evidence>
<evidence type="ECO:0000313" key="4">
    <source>
        <dbReference type="Proteomes" id="UP000035036"/>
    </source>
</evidence>
<keyword evidence="1" id="KW-0732">Signal</keyword>
<proteinExistence type="predicted"/>
<dbReference type="InterPro" id="IPR036873">
    <property type="entry name" value="Rhodanese-like_dom_sf"/>
</dbReference>
<protein>
    <recommendedName>
        <fullName evidence="2">Rhodanese domain-containing protein</fullName>
    </recommendedName>
</protein>
<dbReference type="STRING" id="483547.GSUB_08405"/>
<feature type="domain" description="Rhodanese" evidence="2">
    <location>
        <begin position="36"/>
        <end position="137"/>
    </location>
</feature>
<dbReference type="HOGENOM" id="CLU_130867_0_0_7"/>
<dbReference type="OrthoDB" id="9800872at2"/>
<dbReference type="PROSITE" id="PS50206">
    <property type="entry name" value="RHODANESE_3"/>
    <property type="match status" value="1"/>
</dbReference>
<reference evidence="3 4" key="1">
    <citation type="journal article" date="2015" name="Genome Announc.">
        <title>Genomes of Geoalkalibacter ferrihydriticus Z-0531T and Geoalkalibacter subterraneus Red1T, Two Haloalkaliphilic Metal-Reducing Deltaproteobacteria.</title>
        <authorList>
            <person name="Badalamenti J.P."/>
            <person name="Krajmalnik-Brown R."/>
            <person name="Torres C.I."/>
            <person name="Bond D.R."/>
        </authorList>
    </citation>
    <scope>NUCLEOTIDE SEQUENCE [LARGE SCALE GENOMIC DNA]</scope>
    <source>
        <strain evidence="3 4">Red1</strain>
    </source>
</reference>
<organism evidence="3 4">
    <name type="scientific">Geoalkalibacter subterraneus</name>
    <dbReference type="NCBI Taxonomy" id="483547"/>
    <lineage>
        <taxon>Bacteria</taxon>
        <taxon>Pseudomonadati</taxon>
        <taxon>Thermodesulfobacteriota</taxon>
        <taxon>Desulfuromonadia</taxon>
        <taxon>Desulfuromonadales</taxon>
        <taxon>Geoalkalibacteraceae</taxon>
        <taxon>Geoalkalibacter</taxon>
    </lineage>
</organism>
<keyword evidence="4" id="KW-1185">Reference proteome</keyword>
<dbReference type="SUPFAM" id="SSF52821">
    <property type="entry name" value="Rhodanese/Cell cycle control phosphatase"/>
    <property type="match status" value="1"/>
</dbReference>
<dbReference type="KEGG" id="gsb:GSUB_08405"/>